<dbReference type="AlphaFoldDB" id="A0A8R2M7R2"/>
<sequence length="838" mass="95327">MVKFAWFCLQGDSKGKGDGTSGLKRSLKKIDSFFPKKPRLEIAHSKNSPTTTIEENNCIADASASTATLLTLTIGEEKTCFPVTNDIQPTICTSTSDSHHIKTSLSQPKFASDIACYIDDSTKAMLLEKHWQPPNSNYTFPHCVVNKKGKQTKKYAQKSHLDKFHWLVLSHKDQGLYCKYCVLFVVALGGGIQTKTPLRRLVKEPLKAFDNLLGENGVLLTHQRNKYHELAVEAGKNFLLSFHKPEINVMNQVNSQRLKQINVNRERLRPIVKTIIFCGHQNISLRGHRDDGKLLNYDSDDSVVADEGNFRALLKFRIDFGDITLQQHLESSKSNATYISKTVQNELIDVCAEIIQENILQNVREAKYFSILFDETTDISHISQLSLSFRYLHDGIIKEHFVTFCDTYDALRREENKKDIEPRLTGVALAKIVQYLCTKFNLDLSWCVGIGTDSCSVMASDTKGAVQELMKIAIHAKRCPCNNHVLNNSLARSSKVVSCRNTSGTMRKVVAFANASAKRHEIFKIELGAAMQGICETRWVERHDGHLQFQGDNLIKICSALEKISAWQDNKTANDAHCLLQTLRSSDFIICSICLSDVLCTTVSLSRILQSNSIDLKKATNAINDTLSVLQNKRENVDVIFHQLFEEAKEVAEQLDIEIKCPRIVSKQIHRANNQPAQSTEEYFRRAIYIPLLDSIISDLQDRLSPDVLNLFQLCVFMPKGEYSNEDIETVKQLATDYTLLLDNTPVSVIVNEYRLWMMKWQRSQDIPQSISDLILNCDIDMYPFFFLFLRVEGRTSYESYLPLFEADIDEINQLMDLSYFGSYVSYVLQTKMFNENE</sequence>
<name>A0A8R2M7R2_BOMMO</name>
<evidence type="ECO:0008006" key="3">
    <source>
        <dbReference type="Google" id="ProtNLM"/>
    </source>
</evidence>
<proteinExistence type="predicted"/>
<protein>
    <recommendedName>
        <fullName evidence="3">52 kDa repressor of the inhibitor of the protein kinase-like</fullName>
    </recommendedName>
</protein>
<keyword evidence="2" id="KW-1185">Reference proteome</keyword>
<dbReference type="InterPro" id="IPR052958">
    <property type="entry name" value="IFN-induced_PKR_regulator"/>
</dbReference>
<reference evidence="2" key="1">
    <citation type="journal article" date="2008" name="Insect Biochem. Mol. Biol.">
        <title>The genome of a lepidopteran model insect, the silkworm Bombyx mori.</title>
        <authorList>
            <consortium name="International Silkworm Genome Consortium"/>
        </authorList>
    </citation>
    <scope>NUCLEOTIDE SEQUENCE [LARGE SCALE GENOMIC DNA]</scope>
    <source>
        <strain evidence="2">p50T</strain>
    </source>
</reference>
<accession>A0A8R2M7R2</accession>
<dbReference type="PANTHER" id="PTHR46289">
    <property type="entry name" value="52 KDA REPRESSOR OF THE INHIBITOR OF THE PROTEIN KINASE-LIKE PROTEIN-RELATED"/>
    <property type="match status" value="1"/>
</dbReference>
<dbReference type="InterPro" id="IPR012337">
    <property type="entry name" value="RNaseH-like_sf"/>
</dbReference>
<dbReference type="EnsemblMetazoa" id="XM_038020765.1">
    <property type="protein sequence ID" value="XP_037876693.1"/>
    <property type="gene ID" value="LOC119630671"/>
</dbReference>
<evidence type="ECO:0000313" key="2">
    <source>
        <dbReference type="Proteomes" id="UP000005204"/>
    </source>
</evidence>
<dbReference type="SUPFAM" id="SSF53098">
    <property type="entry name" value="Ribonuclease H-like"/>
    <property type="match status" value="1"/>
</dbReference>
<reference evidence="1" key="2">
    <citation type="submission" date="2022-06" db="UniProtKB">
        <authorList>
            <consortium name="EnsemblMetazoa"/>
        </authorList>
    </citation>
    <scope>IDENTIFICATION</scope>
    <source>
        <strain evidence="1">p50T (Dazao)</strain>
    </source>
</reference>
<dbReference type="PANTHER" id="PTHR46289:SF14">
    <property type="entry name" value="DUF4371 DOMAIN-CONTAINING PROTEIN"/>
    <property type="match status" value="1"/>
</dbReference>
<dbReference type="Proteomes" id="UP000005204">
    <property type="component" value="Unassembled WGS sequence"/>
</dbReference>
<organism evidence="1 2">
    <name type="scientific">Bombyx mori</name>
    <name type="common">Silk moth</name>
    <dbReference type="NCBI Taxonomy" id="7091"/>
    <lineage>
        <taxon>Eukaryota</taxon>
        <taxon>Metazoa</taxon>
        <taxon>Ecdysozoa</taxon>
        <taxon>Arthropoda</taxon>
        <taxon>Hexapoda</taxon>
        <taxon>Insecta</taxon>
        <taxon>Pterygota</taxon>
        <taxon>Neoptera</taxon>
        <taxon>Endopterygota</taxon>
        <taxon>Lepidoptera</taxon>
        <taxon>Glossata</taxon>
        <taxon>Ditrysia</taxon>
        <taxon>Bombycoidea</taxon>
        <taxon>Bombycidae</taxon>
        <taxon>Bombycinae</taxon>
        <taxon>Bombyx</taxon>
    </lineage>
</organism>
<evidence type="ECO:0000313" key="1">
    <source>
        <dbReference type="EnsemblMetazoa" id="XP_037876693.1"/>
    </source>
</evidence>